<feature type="coiled-coil region" evidence="1">
    <location>
        <begin position="120"/>
        <end position="165"/>
    </location>
</feature>
<protein>
    <submittedName>
        <fullName evidence="2">Uncharacterized protein</fullName>
    </submittedName>
</protein>
<evidence type="ECO:0000256" key="1">
    <source>
        <dbReference type="SAM" id="Coils"/>
    </source>
</evidence>
<organism evidence="2 3">
    <name type="scientific">Saliterribacillus persicus</name>
    <dbReference type="NCBI Taxonomy" id="930114"/>
    <lineage>
        <taxon>Bacteria</taxon>
        <taxon>Bacillati</taxon>
        <taxon>Bacillota</taxon>
        <taxon>Bacilli</taxon>
        <taxon>Bacillales</taxon>
        <taxon>Bacillaceae</taxon>
        <taxon>Saliterribacillus</taxon>
    </lineage>
</organism>
<evidence type="ECO:0000313" key="2">
    <source>
        <dbReference type="EMBL" id="RCW74988.1"/>
    </source>
</evidence>
<dbReference type="Proteomes" id="UP000252585">
    <property type="component" value="Unassembled WGS sequence"/>
</dbReference>
<dbReference type="AlphaFoldDB" id="A0A368Y6K6"/>
<keyword evidence="3" id="KW-1185">Reference proteome</keyword>
<comment type="caution">
    <text evidence="2">The sequence shown here is derived from an EMBL/GenBank/DDBJ whole genome shotgun (WGS) entry which is preliminary data.</text>
</comment>
<sequence length="229" mass="28022">MSIIRCEYLKEKISGYNLIPLEVSHLKISNQIHLSINNIEDFLRFASDSLYDYVYFYYTYYDSEYYKIPFDWYSDYPRDFITKISKHNRSIESLDFSTPKSLTLFILQNGMYVGIVFENRWIENDEIEDAEEAIEMLENTFYDELKEIKNSKEDLKKDDENELREIIINDPEFRYCKNQELRYWYLVEMLEKEDMKKYEYLVQPPGIPHNGKIKMFMDKTWILYKERKK</sequence>
<proteinExistence type="predicted"/>
<keyword evidence="1" id="KW-0175">Coiled coil</keyword>
<dbReference type="OrthoDB" id="2861256at2"/>
<evidence type="ECO:0000313" key="3">
    <source>
        <dbReference type="Proteomes" id="UP000252585"/>
    </source>
</evidence>
<gene>
    <name evidence="2" type="ORF">DFR57_103285</name>
</gene>
<dbReference type="RefSeq" id="WP_114352082.1">
    <property type="nucleotide sequence ID" value="NZ_QPJJ01000003.1"/>
</dbReference>
<name>A0A368Y6K6_9BACI</name>
<dbReference type="EMBL" id="QPJJ01000003">
    <property type="protein sequence ID" value="RCW74988.1"/>
    <property type="molecule type" value="Genomic_DNA"/>
</dbReference>
<accession>A0A368Y6K6</accession>
<reference evidence="2 3" key="1">
    <citation type="submission" date="2018-07" db="EMBL/GenBank/DDBJ databases">
        <title>Genomic Encyclopedia of Type Strains, Phase IV (KMG-IV): sequencing the most valuable type-strain genomes for metagenomic binning, comparative biology and taxonomic classification.</title>
        <authorList>
            <person name="Goeker M."/>
        </authorList>
    </citation>
    <scope>NUCLEOTIDE SEQUENCE [LARGE SCALE GENOMIC DNA]</scope>
    <source>
        <strain evidence="2 3">DSM 27696</strain>
    </source>
</reference>